<dbReference type="GO" id="GO:0003677">
    <property type="term" value="F:DNA binding"/>
    <property type="evidence" value="ECO:0007669"/>
    <property type="project" value="UniProtKB-UniRule"/>
</dbReference>
<gene>
    <name evidence="4" type="ORF">PMF13cell1_04400</name>
</gene>
<sequence>MNTVVTSREDILKTAGDMVKEGKTERISMRGLAKACGISVGSIYNYFPTKNDLMIAVVVELWKEIFCVPLSNIEGESFLGVVESIAERIRKNKGGNQGFLAEHSFAVGDKEKGHLVMEEYLGHMRGELLDVLVEDKAARRDVWCEGFSAKAFVEFVMDFLVEDLMRGRERSVFLKELILRVVYGKNQEGLL</sequence>
<name>A0A4P6M186_9FIRM</name>
<evidence type="ECO:0000313" key="5">
    <source>
        <dbReference type="Proteomes" id="UP000289794"/>
    </source>
</evidence>
<dbReference type="AlphaFoldDB" id="A0A4P6M186"/>
<organism evidence="4 5">
    <name type="scientific">Blautia producta</name>
    <dbReference type="NCBI Taxonomy" id="33035"/>
    <lineage>
        <taxon>Bacteria</taxon>
        <taxon>Bacillati</taxon>
        <taxon>Bacillota</taxon>
        <taxon>Clostridia</taxon>
        <taxon>Lachnospirales</taxon>
        <taxon>Lachnospiraceae</taxon>
        <taxon>Blautia</taxon>
    </lineage>
</organism>
<evidence type="ECO:0000313" key="4">
    <source>
        <dbReference type="EMBL" id="QBE98834.1"/>
    </source>
</evidence>
<dbReference type="Proteomes" id="UP000289794">
    <property type="component" value="Chromosome"/>
</dbReference>
<proteinExistence type="predicted"/>
<feature type="domain" description="HTH tetR-type" evidence="3">
    <location>
        <begin position="5"/>
        <end position="65"/>
    </location>
</feature>
<dbReference type="EMBL" id="CP035945">
    <property type="protein sequence ID" value="QBE98834.1"/>
    <property type="molecule type" value="Genomic_DNA"/>
</dbReference>
<dbReference type="PROSITE" id="PS50977">
    <property type="entry name" value="HTH_TETR_2"/>
    <property type="match status" value="1"/>
</dbReference>
<feature type="DNA-binding region" description="H-T-H motif" evidence="2">
    <location>
        <begin position="28"/>
        <end position="47"/>
    </location>
</feature>
<dbReference type="Gene3D" id="1.10.10.60">
    <property type="entry name" value="Homeodomain-like"/>
    <property type="match status" value="1"/>
</dbReference>
<evidence type="ECO:0000256" key="2">
    <source>
        <dbReference type="PROSITE-ProRule" id="PRU00335"/>
    </source>
</evidence>
<dbReference type="InterPro" id="IPR009057">
    <property type="entry name" value="Homeodomain-like_sf"/>
</dbReference>
<dbReference type="KEGG" id="bpro:PMF13cell1_04400"/>
<reference evidence="4 5" key="1">
    <citation type="submission" date="2019-01" db="EMBL/GenBank/DDBJ databases">
        <title>PMF-metabolizing Aryl O-demethylase.</title>
        <authorList>
            <person name="Kim M."/>
        </authorList>
    </citation>
    <scope>NUCLEOTIDE SEQUENCE [LARGE SCALE GENOMIC DNA]</scope>
    <source>
        <strain evidence="4 5">PMF1</strain>
    </source>
</reference>
<dbReference type="RefSeq" id="WP_130182116.1">
    <property type="nucleotide sequence ID" value="NZ_CP035945.1"/>
</dbReference>
<evidence type="ECO:0000256" key="1">
    <source>
        <dbReference type="ARBA" id="ARBA00023125"/>
    </source>
</evidence>
<accession>A0A4P6M186</accession>
<keyword evidence="1 2" id="KW-0238">DNA-binding</keyword>
<dbReference type="InterPro" id="IPR001647">
    <property type="entry name" value="HTH_TetR"/>
</dbReference>
<dbReference type="SUPFAM" id="SSF46689">
    <property type="entry name" value="Homeodomain-like"/>
    <property type="match status" value="1"/>
</dbReference>
<evidence type="ECO:0000259" key="3">
    <source>
        <dbReference type="PROSITE" id="PS50977"/>
    </source>
</evidence>
<dbReference type="Pfam" id="PF00440">
    <property type="entry name" value="TetR_N"/>
    <property type="match status" value="1"/>
</dbReference>
<protein>
    <recommendedName>
        <fullName evidence="3">HTH tetR-type domain-containing protein</fullName>
    </recommendedName>
</protein>